<feature type="domain" description="PPM-type phosphatase" evidence="3">
    <location>
        <begin position="133"/>
        <end position="374"/>
    </location>
</feature>
<dbReference type="OrthoDB" id="60843at2759"/>
<evidence type="ECO:0000313" key="5">
    <source>
        <dbReference type="Proteomes" id="UP000708148"/>
    </source>
</evidence>
<organism evidence="4 5">
    <name type="scientific">Ostreobium quekettii</name>
    <dbReference type="NCBI Taxonomy" id="121088"/>
    <lineage>
        <taxon>Eukaryota</taxon>
        <taxon>Viridiplantae</taxon>
        <taxon>Chlorophyta</taxon>
        <taxon>core chlorophytes</taxon>
        <taxon>Ulvophyceae</taxon>
        <taxon>TCBD clade</taxon>
        <taxon>Bryopsidales</taxon>
        <taxon>Ostreobineae</taxon>
        <taxon>Ostreobiaceae</taxon>
        <taxon>Ostreobium</taxon>
    </lineage>
</organism>
<evidence type="ECO:0000313" key="4">
    <source>
        <dbReference type="EMBL" id="CAD7700039.1"/>
    </source>
</evidence>
<name>A0A8S1IXY9_9CHLO</name>
<dbReference type="PANTHER" id="PTHR12320">
    <property type="entry name" value="PROTEIN PHOSPHATASE 2C"/>
    <property type="match status" value="1"/>
</dbReference>
<dbReference type="InterPro" id="IPR001932">
    <property type="entry name" value="PPM-type_phosphatase-like_dom"/>
</dbReference>
<proteinExistence type="inferred from homology"/>
<keyword evidence="1" id="KW-0904">Protein phosphatase</keyword>
<accession>A0A8S1IXY9</accession>
<comment type="cofactor">
    <cofactor evidence="1">
        <name>Mn(2+)</name>
        <dbReference type="ChEBI" id="CHEBI:29035"/>
    </cofactor>
</comment>
<dbReference type="InterPro" id="IPR036457">
    <property type="entry name" value="PPM-type-like_dom_sf"/>
</dbReference>
<comment type="caution">
    <text evidence="4">The sequence shown here is derived from an EMBL/GenBank/DDBJ whole genome shotgun (WGS) entry which is preliminary data.</text>
</comment>
<comment type="similarity">
    <text evidence="1">Belongs to the PP2C family.</text>
</comment>
<keyword evidence="1" id="KW-0460">Magnesium</keyword>
<feature type="region of interest" description="Disordered" evidence="2">
    <location>
        <begin position="91"/>
        <end position="122"/>
    </location>
</feature>
<dbReference type="Pfam" id="PF07228">
    <property type="entry name" value="SpoIIE"/>
    <property type="match status" value="1"/>
</dbReference>
<reference evidence="4" key="1">
    <citation type="submission" date="2020-12" db="EMBL/GenBank/DDBJ databases">
        <authorList>
            <person name="Iha C."/>
        </authorList>
    </citation>
    <scope>NUCLEOTIDE SEQUENCE</scope>
</reference>
<gene>
    <name evidence="4" type="ORF">OSTQU699_LOCUS5398</name>
</gene>
<keyword evidence="1" id="KW-0464">Manganese</keyword>
<comment type="catalytic activity">
    <reaction evidence="1">
        <text>O-phospho-L-seryl-[protein] + H2O = L-seryl-[protein] + phosphate</text>
        <dbReference type="Rhea" id="RHEA:20629"/>
        <dbReference type="Rhea" id="RHEA-COMP:9863"/>
        <dbReference type="Rhea" id="RHEA-COMP:11604"/>
        <dbReference type="ChEBI" id="CHEBI:15377"/>
        <dbReference type="ChEBI" id="CHEBI:29999"/>
        <dbReference type="ChEBI" id="CHEBI:43474"/>
        <dbReference type="ChEBI" id="CHEBI:83421"/>
        <dbReference type="EC" id="3.1.3.16"/>
    </reaction>
</comment>
<evidence type="ECO:0000256" key="1">
    <source>
        <dbReference type="RuleBase" id="RU366020"/>
    </source>
</evidence>
<evidence type="ECO:0000259" key="3">
    <source>
        <dbReference type="PROSITE" id="PS51746"/>
    </source>
</evidence>
<comment type="cofactor">
    <cofactor evidence="1">
        <name>Mg(2+)</name>
        <dbReference type="ChEBI" id="CHEBI:18420"/>
    </cofactor>
</comment>
<dbReference type="SMART" id="SM00332">
    <property type="entry name" value="PP2Cc"/>
    <property type="match status" value="1"/>
</dbReference>
<dbReference type="EC" id="3.1.3.16" evidence="1"/>
<dbReference type="Gene3D" id="3.60.40.10">
    <property type="entry name" value="PPM-type phosphatase domain"/>
    <property type="match status" value="2"/>
</dbReference>
<keyword evidence="5" id="KW-1185">Reference proteome</keyword>
<dbReference type="SMART" id="SM00331">
    <property type="entry name" value="PP2C_SIG"/>
    <property type="match status" value="1"/>
</dbReference>
<dbReference type="InterPro" id="IPR039123">
    <property type="entry name" value="PPTC7"/>
</dbReference>
<evidence type="ECO:0000256" key="2">
    <source>
        <dbReference type="SAM" id="MobiDB-lite"/>
    </source>
</evidence>
<sequence length="387" mass="39298">MLLGAARGRLQSGGRRGLLGGALGRQPGRARWKMGGREVFLGAFGGGGLIFGDGGGGGGMGFGQGGGEWRRLLAGVGGVGLNVAMCGKGKGRGRGEEPGCLSSSASEVGDVSEGVKSGQGEAKGRKGLTLVSGCCMMPHPDKAYRGGEDAFFIAENGMAIGVADGVGAWALSGIDAGVYARALMAHAREAAADFEPGPEAPREVLRAAYAKTTSLGSSTACVLILDGRASILYAANVGDSGFMVVRGREAMFKSPAQTWNFNCPYQLGRDTRAYQGPDEAQSFAIRVRAGDAIVAATDGVFDNLFAEECVGVVAQAQAKGMSAGGASKALAQAAFARAGDRRAVTPFALEARANGILYNGGGKMDDITVVVSYVTPAGGGGQERSKL</sequence>
<dbReference type="AlphaFoldDB" id="A0A8S1IXY9"/>
<dbReference type="EMBL" id="CAJHUC010001163">
    <property type="protein sequence ID" value="CAD7700039.1"/>
    <property type="molecule type" value="Genomic_DNA"/>
</dbReference>
<dbReference type="GO" id="GO:0046872">
    <property type="term" value="F:metal ion binding"/>
    <property type="evidence" value="ECO:0007669"/>
    <property type="project" value="UniProtKB-UniRule"/>
</dbReference>
<dbReference type="GO" id="GO:0004722">
    <property type="term" value="F:protein serine/threonine phosphatase activity"/>
    <property type="evidence" value="ECO:0007669"/>
    <property type="project" value="UniProtKB-EC"/>
</dbReference>
<keyword evidence="1" id="KW-0479">Metal-binding</keyword>
<dbReference type="PROSITE" id="PS51746">
    <property type="entry name" value="PPM_2"/>
    <property type="match status" value="1"/>
</dbReference>
<protein>
    <recommendedName>
        <fullName evidence="1">Protein phosphatase</fullName>
        <ecNumber evidence="1">3.1.3.16</ecNumber>
    </recommendedName>
</protein>
<keyword evidence="1" id="KW-0378">Hydrolase</keyword>
<dbReference type="SUPFAM" id="SSF81606">
    <property type="entry name" value="PP2C-like"/>
    <property type="match status" value="1"/>
</dbReference>
<dbReference type="PANTHER" id="PTHR12320:SF1">
    <property type="entry name" value="PROTEIN PHOSPHATASE PTC7 HOMOLOG"/>
    <property type="match status" value="1"/>
</dbReference>
<dbReference type="Proteomes" id="UP000708148">
    <property type="component" value="Unassembled WGS sequence"/>
</dbReference>
<comment type="catalytic activity">
    <reaction evidence="1">
        <text>O-phospho-L-threonyl-[protein] + H2O = L-threonyl-[protein] + phosphate</text>
        <dbReference type="Rhea" id="RHEA:47004"/>
        <dbReference type="Rhea" id="RHEA-COMP:11060"/>
        <dbReference type="Rhea" id="RHEA-COMP:11605"/>
        <dbReference type="ChEBI" id="CHEBI:15377"/>
        <dbReference type="ChEBI" id="CHEBI:30013"/>
        <dbReference type="ChEBI" id="CHEBI:43474"/>
        <dbReference type="ChEBI" id="CHEBI:61977"/>
        <dbReference type="EC" id="3.1.3.16"/>
    </reaction>
</comment>